<dbReference type="GeneID" id="8293934"/>
<dbReference type="SUPFAM" id="SSF53335">
    <property type="entry name" value="S-adenosyl-L-methionine-dependent methyltransferases"/>
    <property type="match status" value="1"/>
</dbReference>
<dbReference type="FunCoup" id="C5DN51">
    <property type="interactions" value="777"/>
</dbReference>
<dbReference type="Gene3D" id="3.40.50.150">
    <property type="entry name" value="Vaccinia Virus protein VP39"/>
    <property type="match status" value="1"/>
</dbReference>
<dbReference type="AlphaFoldDB" id="C5DN51"/>
<dbReference type="Pfam" id="PF13649">
    <property type="entry name" value="Methyltransf_25"/>
    <property type="match status" value="1"/>
</dbReference>
<feature type="domain" description="Methyltransferase" evidence="3">
    <location>
        <begin position="41"/>
        <end position="135"/>
    </location>
</feature>
<dbReference type="InterPro" id="IPR041698">
    <property type="entry name" value="Methyltransf_25"/>
</dbReference>
<keyword evidence="1" id="KW-0489">Methyltransferase</keyword>
<evidence type="ECO:0000256" key="1">
    <source>
        <dbReference type="ARBA" id="ARBA00022603"/>
    </source>
</evidence>
<gene>
    <name evidence="4" type="ordered locus">KLTH0G14212g</name>
</gene>
<dbReference type="CDD" id="cd02440">
    <property type="entry name" value="AdoMet_MTases"/>
    <property type="match status" value="1"/>
</dbReference>
<keyword evidence="5" id="KW-1185">Reference proteome</keyword>
<dbReference type="InterPro" id="IPR051052">
    <property type="entry name" value="Diverse_substrate_MTase"/>
</dbReference>
<dbReference type="HOGENOM" id="CLU_049344_1_2_1"/>
<dbReference type="PANTHER" id="PTHR44942">
    <property type="entry name" value="METHYLTRANSF_11 DOMAIN-CONTAINING PROTEIN"/>
    <property type="match status" value="1"/>
</dbReference>
<evidence type="ECO:0000259" key="3">
    <source>
        <dbReference type="Pfam" id="PF13649"/>
    </source>
</evidence>
<name>C5DN51_LACTC</name>
<dbReference type="InterPro" id="IPR029063">
    <property type="entry name" value="SAM-dependent_MTases_sf"/>
</dbReference>
<evidence type="ECO:0000256" key="2">
    <source>
        <dbReference type="ARBA" id="ARBA00022679"/>
    </source>
</evidence>
<dbReference type="OrthoDB" id="10027013at2759"/>
<dbReference type="RefSeq" id="XP_002555649.1">
    <property type="nucleotide sequence ID" value="XM_002555603.1"/>
</dbReference>
<dbReference type="GO" id="GO:0008168">
    <property type="term" value="F:methyltransferase activity"/>
    <property type="evidence" value="ECO:0007669"/>
    <property type="project" value="UniProtKB-KW"/>
</dbReference>
<proteinExistence type="predicted"/>
<reference evidence="4 5" key="1">
    <citation type="journal article" date="2009" name="Genome Res.">
        <title>Comparative genomics of protoploid Saccharomycetaceae.</title>
        <authorList>
            <consortium name="The Genolevures Consortium"/>
            <person name="Souciet J.-L."/>
            <person name="Dujon B."/>
            <person name="Gaillardin C."/>
            <person name="Johnston M."/>
            <person name="Baret P.V."/>
            <person name="Cliften P."/>
            <person name="Sherman D.J."/>
            <person name="Weissenbach J."/>
            <person name="Westhof E."/>
            <person name="Wincker P."/>
            <person name="Jubin C."/>
            <person name="Poulain J."/>
            <person name="Barbe V."/>
            <person name="Segurens B."/>
            <person name="Artiguenave F."/>
            <person name="Anthouard V."/>
            <person name="Vacherie B."/>
            <person name="Val M.-E."/>
            <person name="Fulton R.S."/>
            <person name="Minx P."/>
            <person name="Wilson R."/>
            <person name="Durrens P."/>
            <person name="Jean G."/>
            <person name="Marck C."/>
            <person name="Martin T."/>
            <person name="Nikolski M."/>
            <person name="Rolland T."/>
            <person name="Seret M.-L."/>
            <person name="Casaregola S."/>
            <person name="Despons L."/>
            <person name="Fairhead C."/>
            <person name="Fischer G."/>
            <person name="Lafontaine I."/>
            <person name="Leh V."/>
            <person name="Lemaire M."/>
            <person name="de Montigny J."/>
            <person name="Neuveglise C."/>
            <person name="Thierry A."/>
            <person name="Blanc-Lenfle I."/>
            <person name="Bleykasten C."/>
            <person name="Diffels J."/>
            <person name="Fritsch E."/>
            <person name="Frangeul L."/>
            <person name="Goeffon A."/>
            <person name="Jauniaux N."/>
            <person name="Kachouri-Lafond R."/>
            <person name="Payen C."/>
            <person name="Potier S."/>
            <person name="Pribylova L."/>
            <person name="Ozanne C."/>
            <person name="Richard G.-F."/>
            <person name="Sacerdot C."/>
            <person name="Straub M.-L."/>
            <person name="Talla E."/>
        </authorList>
    </citation>
    <scope>NUCLEOTIDE SEQUENCE [LARGE SCALE GENOMIC DNA]</scope>
    <source>
        <strain evidence="5">ATCC 56472 / CBS 6340 / NRRL Y-8284</strain>
    </source>
</reference>
<dbReference type="EMBL" id="CU928171">
    <property type="protein sequence ID" value="CAR25212.1"/>
    <property type="molecule type" value="Genomic_DNA"/>
</dbReference>
<sequence length="285" mass="32358">MSEFSSSNYDARNYSEARPRYPAEYFEYLRNYHVGKKDLLVDVGCGPGSFSLELKRHLGFRNLEGTDLSARMIERANAEVSGRGASDARFSVHAAEDLDWLSAGSVDMITAAQCSHWLDFSAFQKAAYRVLRPQGTLAVWGYVDPIIVEYPETDTLLEEFQYGDSFLGPYWENPGRNILRTLLRCQVIDRRSYSNIAQATYRARSTASSCDYTRPLVMVKKMSLSDFEGYIKSWSAYSSWRNQNPASDDLCKGFLGRLRLNTGTSSSSTFTVAWNSVYKFAKRRV</sequence>
<dbReference type="GO" id="GO:0032259">
    <property type="term" value="P:methylation"/>
    <property type="evidence" value="ECO:0007669"/>
    <property type="project" value="UniProtKB-KW"/>
</dbReference>
<dbReference type="STRING" id="559295.C5DN51"/>
<accession>C5DN51</accession>
<evidence type="ECO:0000313" key="4">
    <source>
        <dbReference type="EMBL" id="CAR25212.1"/>
    </source>
</evidence>
<dbReference type="KEGG" id="lth:KLTH0G14212g"/>
<dbReference type="OMA" id="RTWSAYH"/>
<keyword evidence="2" id="KW-0808">Transferase</keyword>
<evidence type="ECO:0000313" key="5">
    <source>
        <dbReference type="Proteomes" id="UP000002036"/>
    </source>
</evidence>
<dbReference type="PANTHER" id="PTHR44942:SF4">
    <property type="entry name" value="METHYLTRANSFERASE TYPE 11 DOMAIN-CONTAINING PROTEIN"/>
    <property type="match status" value="1"/>
</dbReference>
<dbReference type="InParanoid" id="C5DN51"/>
<protein>
    <submittedName>
        <fullName evidence="4">KLTH0G14212p</fullName>
    </submittedName>
</protein>
<organism evidence="4 5">
    <name type="scientific">Lachancea thermotolerans (strain ATCC 56472 / CBS 6340 / NRRL Y-8284)</name>
    <name type="common">Yeast</name>
    <name type="synonym">Kluyveromyces thermotolerans</name>
    <dbReference type="NCBI Taxonomy" id="559295"/>
    <lineage>
        <taxon>Eukaryota</taxon>
        <taxon>Fungi</taxon>
        <taxon>Dikarya</taxon>
        <taxon>Ascomycota</taxon>
        <taxon>Saccharomycotina</taxon>
        <taxon>Saccharomycetes</taxon>
        <taxon>Saccharomycetales</taxon>
        <taxon>Saccharomycetaceae</taxon>
        <taxon>Lachancea</taxon>
    </lineage>
</organism>
<dbReference type="eggNOG" id="KOG3010">
    <property type="taxonomic scope" value="Eukaryota"/>
</dbReference>
<dbReference type="Proteomes" id="UP000002036">
    <property type="component" value="Chromosome G"/>
</dbReference>